<proteinExistence type="predicted"/>
<gene>
    <name evidence="1" type="ORF">PR003_g22888</name>
</gene>
<dbReference type="Gene3D" id="1.10.443.10">
    <property type="entry name" value="Intergrase catalytic core"/>
    <property type="match status" value="1"/>
</dbReference>
<name>A0A6A4D4E0_9STRA</name>
<dbReference type="GO" id="GO:0003677">
    <property type="term" value="F:DNA binding"/>
    <property type="evidence" value="ECO:0007669"/>
    <property type="project" value="InterPro"/>
</dbReference>
<protein>
    <submittedName>
        <fullName evidence="1">Uncharacterized protein</fullName>
    </submittedName>
</protein>
<evidence type="ECO:0000313" key="1">
    <source>
        <dbReference type="EMBL" id="KAE9299862.1"/>
    </source>
</evidence>
<dbReference type="GO" id="GO:0015074">
    <property type="term" value="P:DNA integration"/>
    <property type="evidence" value="ECO:0007669"/>
    <property type="project" value="InterPro"/>
</dbReference>
<reference evidence="1 2" key="1">
    <citation type="submission" date="2018-08" db="EMBL/GenBank/DDBJ databases">
        <title>Genomic investigation of the strawberry pathogen Phytophthora fragariae indicates pathogenicity is determined by transcriptional variation in three key races.</title>
        <authorList>
            <person name="Adams T.M."/>
            <person name="Armitage A.D."/>
            <person name="Sobczyk M.K."/>
            <person name="Bates H.J."/>
            <person name="Dunwell J.M."/>
            <person name="Nellist C.F."/>
            <person name="Harrison R.J."/>
        </authorList>
    </citation>
    <scope>NUCLEOTIDE SEQUENCE [LARGE SCALE GENOMIC DNA]</scope>
    <source>
        <strain evidence="1 2">SCRP333</strain>
    </source>
</reference>
<dbReference type="GO" id="GO:0006310">
    <property type="term" value="P:DNA recombination"/>
    <property type="evidence" value="ECO:0007669"/>
    <property type="project" value="InterPro"/>
</dbReference>
<organism evidence="1 2">
    <name type="scientific">Phytophthora rubi</name>
    <dbReference type="NCBI Taxonomy" id="129364"/>
    <lineage>
        <taxon>Eukaryota</taxon>
        <taxon>Sar</taxon>
        <taxon>Stramenopiles</taxon>
        <taxon>Oomycota</taxon>
        <taxon>Peronosporomycetes</taxon>
        <taxon>Peronosporales</taxon>
        <taxon>Peronosporaceae</taxon>
        <taxon>Phytophthora</taxon>
    </lineage>
</organism>
<sequence>MQRAARGLDIPQGKAGQEAAAMKCFSEFLALGNMNEDSIASIANSLSVPVALPSQNFYSLLTAFSIFLQTKPSARGNRLAKATAVGYMSQVVNLLRERYPQHLSDSKRIAKIRDKMGSAIEERNLLAGVQTGEAPGCTLGDLRVLVQETAIKGVGSGYKSLHDAAVLTLMWHTFGRAIDTCFARENQLSMATSGELFLHIARIKTSVVQGISIYKAATHWKQCMLHGLGMLFVGASEPSSYVFPLVPHAAASDLPGEKTYSQEEAILYWENLEEKIDTSAEPPSKRVQGRPNVSKYINDIITAISERLSAASAPLPSTLTAGLSSHSLRRGSAAYANASPQLAIQWVSTRGAWLLDSLTKAFAYVGTTTREDQSVGKILAGYKDPPLPCTTPTVTALKELLPGLEYAQLLTLRGQLFKNVSCFTDTSLNVDAAILDAALASLLIHLGEVAAAVQKEQVATGLTSHYLYRFHEALDSTNAALDSRLSLDTCIAWGCQLRTSWETENFAQLGERSGGDTVVLAAAITQILSSIAAMQRTLHKLVAMQGDKPRSDASPTACNCATTAPVVQSCRDVVVEAHSLAGCFDNWYTLELWHTAT</sequence>
<dbReference type="InterPro" id="IPR013762">
    <property type="entry name" value="Integrase-like_cat_sf"/>
</dbReference>
<keyword evidence="2" id="KW-1185">Reference proteome</keyword>
<dbReference type="Proteomes" id="UP000434957">
    <property type="component" value="Unassembled WGS sequence"/>
</dbReference>
<comment type="caution">
    <text evidence="1">The sequence shown here is derived from an EMBL/GenBank/DDBJ whole genome shotgun (WGS) entry which is preliminary data.</text>
</comment>
<accession>A0A6A4D4E0</accession>
<dbReference type="AlphaFoldDB" id="A0A6A4D4E0"/>
<dbReference type="EMBL" id="QXFT01002338">
    <property type="protein sequence ID" value="KAE9299862.1"/>
    <property type="molecule type" value="Genomic_DNA"/>
</dbReference>
<evidence type="ECO:0000313" key="2">
    <source>
        <dbReference type="Proteomes" id="UP000434957"/>
    </source>
</evidence>